<feature type="binding site" evidence="8">
    <location>
        <position position="98"/>
    </location>
    <ligand>
        <name>Mg(2+)</name>
        <dbReference type="ChEBI" id="CHEBI:18420"/>
    </ligand>
</feature>
<keyword evidence="5 8" id="KW-0378">Hydrolase</keyword>
<dbReference type="EMBL" id="MFYX01000007">
    <property type="protein sequence ID" value="OGK07453.1"/>
    <property type="molecule type" value="Genomic_DNA"/>
</dbReference>
<dbReference type="Proteomes" id="UP000179243">
    <property type="component" value="Unassembled WGS sequence"/>
</dbReference>
<dbReference type="SUPFAM" id="SSF88723">
    <property type="entry name" value="PIN domain-like"/>
    <property type="match status" value="1"/>
</dbReference>
<dbReference type="Gene3D" id="3.40.50.1010">
    <property type="entry name" value="5'-nuclease"/>
    <property type="match status" value="1"/>
</dbReference>
<evidence type="ECO:0000256" key="1">
    <source>
        <dbReference type="ARBA" id="ARBA00001946"/>
    </source>
</evidence>
<comment type="cofactor">
    <cofactor evidence="1 8">
        <name>Mg(2+)</name>
        <dbReference type="ChEBI" id="CHEBI:18420"/>
    </cofactor>
</comment>
<feature type="domain" description="PIN" evidence="9">
    <location>
        <begin position="4"/>
        <end position="125"/>
    </location>
</feature>
<protein>
    <recommendedName>
        <fullName evidence="8">Ribonuclease VapC</fullName>
        <shortName evidence="8">RNase VapC</shortName>
        <ecNumber evidence="8">3.1.-.-</ecNumber>
    </recommendedName>
    <alternativeName>
        <fullName evidence="8">Toxin VapC</fullName>
    </alternativeName>
</protein>
<gene>
    <name evidence="8" type="primary">vapC</name>
    <name evidence="10" type="ORF">A2519_11180</name>
</gene>
<sequence length="133" mass="15235">MNFYLDTDTCIFFLRGKDGRLLEHVQRHWPEDIKIPSMVKAELLLGVEKSLRRDETAAAVRAFLHPYEIVPFDGNAADCYASLRADLERTGHVIGPNDLIIAATVISRQGRLVTHNTKEFSRIRELKTVDWSR</sequence>
<dbReference type="GO" id="GO:0090729">
    <property type="term" value="F:toxin activity"/>
    <property type="evidence" value="ECO:0007669"/>
    <property type="project" value="UniProtKB-KW"/>
</dbReference>
<evidence type="ECO:0000259" key="9">
    <source>
        <dbReference type="Pfam" id="PF01850"/>
    </source>
</evidence>
<evidence type="ECO:0000256" key="8">
    <source>
        <dbReference type="HAMAP-Rule" id="MF_00265"/>
    </source>
</evidence>
<evidence type="ECO:0000256" key="6">
    <source>
        <dbReference type="ARBA" id="ARBA00022842"/>
    </source>
</evidence>
<feature type="binding site" evidence="8">
    <location>
        <position position="6"/>
    </location>
    <ligand>
        <name>Mg(2+)</name>
        <dbReference type="ChEBI" id="CHEBI:18420"/>
    </ligand>
</feature>
<evidence type="ECO:0000256" key="2">
    <source>
        <dbReference type="ARBA" id="ARBA00022649"/>
    </source>
</evidence>
<name>A0A1F7FLF3_UNCRA</name>
<dbReference type="InterPro" id="IPR002716">
    <property type="entry name" value="PIN_dom"/>
</dbReference>
<organism evidence="10 11">
    <name type="scientific">Candidatus Raymondbacteria bacterium RIFOXYD12_FULL_49_13</name>
    <dbReference type="NCBI Taxonomy" id="1817890"/>
    <lineage>
        <taxon>Bacteria</taxon>
        <taxon>Raymondiibacteriota</taxon>
    </lineage>
</organism>
<dbReference type="AlphaFoldDB" id="A0A1F7FLF3"/>
<evidence type="ECO:0000313" key="10">
    <source>
        <dbReference type="EMBL" id="OGK07453.1"/>
    </source>
</evidence>
<keyword evidence="8" id="KW-0800">Toxin</keyword>
<evidence type="ECO:0000256" key="4">
    <source>
        <dbReference type="ARBA" id="ARBA00022723"/>
    </source>
</evidence>
<dbReference type="HAMAP" id="MF_00265">
    <property type="entry name" value="VapC_Nob1"/>
    <property type="match status" value="1"/>
</dbReference>
<keyword evidence="6 8" id="KW-0460">Magnesium</keyword>
<comment type="function">
    <text evidence="8">Toxic component of a toxin-antitoxin (TA) system. An RNase.</text>
</comment>
<dbReference type="CDD" id="cd09881">
    <property type="entry name" value="PIN_VapC4-5_FitB-like"/>
    <property type="match status" value="1"/>
</dbReference>
<keyword evidence="4 8" id="KW-0479">Metal-binding</keyword>
<dbReference type="GO" id="GO:0016787">
    <property type="term" value="F:hydrolase activity"/>
    <property type="evidence" value="ECO:0007669"/>
    <property type="project" value="UniProtKB-KW"/>
</dbReference>
<dbReference type="PANTHER" id="PTHR33653">
    <property type="entry name" value="RIBONUCLEASE VAPC2"/>
    <property type="match status" value="1"/>
</dbReference>
<dbReference type="GO" id="GO:0004540">
    <property type="term" value="F:RNA nuclease activity"/>
    <property type="evidence" value="ECO:0007669"/>
    <property type="project" value="InterPro"/>
</dbReference>
<dbReference type="PANTHER" id="PTHR33653:SF1">
    <property type="entry name" value="RIBONUCLEASE VAPC2"/>
    <property type="match status" value="1"/>
</dbReference>
<keyword evidence="3 8" id="KW-0540">Nuclease</keyword>
<proteinExistence type="inferred from homology"/>
<dbReference type="InterPro" id="IPR050556">
    <property type="entry name" value="Type_II_TA_system_RNase"/>
</dbReference>
<keyword evidence="2 8" id="KW-1277">Toxin-antitoxin system</keyword>
<comment type="caution">
    <text evidence="10">The sequence shown here is derived from an EMBL/GenBank/DDBJ whole genome shotgun (WGS) entry which is preliminary data.</text>
</comment>
<dbReference type="InterPro" id="IPR029060">
    <property type="entry name" value="PIN-like_dom_sf"/>
</dbReference>
<accession>A0A1F7FLF3</accession>
<evidence type="ECO:0000256" key="3">
    <source>
        <dbReference type="ARBA" id="ARBA00022722"/>
    </source>
</evidence>
<dbReference type="InterPro" id="IPR022907">
    <property type="entry name" value="VapC_family"/>
</dbReference>
<reference evidence="10 11" key="1">
    <citation type="journal article" date="2016" name="Nat. Commun.">
        <title>Thousands of microbial genomes shed light on interconnected biogeochemical processes in an aquifer system.</title>
        <authorList>
            <person name="Anantharaman K."/>
            <person name="Brown C.T."/>
            <person name="Hug L.A."/>
            <person name="Sharon I."/>
            <person name="Castelle C.J."/>
            <person name="Probst A.J."/>
            <person name="Thomas B.C."/>
            <person name="Singh A."/>
            <person name="Wilkins M.J."/>
            <person name="Karaoz U."/>
            <person name="Brodie E.L."/>
            <person name="Williams K.H."/>
            <person name="Hubbard S.S."/>
            <person name="Banfield J.F."/>
        </authorList>
    </citation>
    <scope>NUCLEOTIDE SEQUENCE [LARGE SCALE GENOMIC DNA]</scope>
</reference>
<comment type="similarity">
    <text evidence="7 8">Belongs to the PINc/VapC protein family.</text>
</comment>
<evidence type="ECO:0000256" key="5">
    <source>
        <dbReference type="ARBA" id="ARBA00022801"/>
    </source>
</evidence>
<evidence type="ECO:0000256" key="7">
    <source>
        <dbReference type="ARBA" id="ARBA00038093"/>
    </source>
</evidence>
<dbReference type="GO" id="GO:0000287">
    <property type="term" value="F:magnesium ion binding"/>
    <property type="evidence" value="ECO:0007669"/>
    <property type="project" value="UniProtKB-UniRule"/>
</dbReference>
<dbReference type="EC" id="3.1.-.-" evidence="8"/>
<evidence type="ECO:0000313" key="11">
    <source>
        <dbReference type="Proteomes" id="UP000179243"/>
    </source>
</evidence>
<dbReference type="Pfam" id="PF01850">
    <property type="entry name" value="PIN"/>
    <property type="match status" value="1"/>
</dbReference>